<accession>F9WD38</accession>
<organism evidence="1 2">
    <name type="scientific">Trypanosoma congolense (strain IL3000)</name>
    <dbReference type="NCBI Taxonomy" id="1068625"/>
    <lineage>
        <taxon>Eukaryota</taxon>
        <taxon>Discoba</taxon>
        <taxon>Euglenozoa</taxon>
        <taxon>Kinetoplastea</taxon>
        <taxon>Metakinetoplastina</taxon>
        <taxon>Trypanosomatida</taxon>
        <taxon>Trypanosomatidae</taxon>
        <taxon>Trypanosoma</taxon>
        <taxon>Nannomonas</taxon>
    </lineage>
</organism>
<reference evidence="2" key="1">
    <citation type="submission" date="2011-07" db="EMBL/GenBank/DDBJ databases">
        <title>Divergent evolution of antigenic variation in African trypanosomes.</title>
        <authorList>
            <person name="Jackson A.P."/>
            <person name="Berry A."/>
            <person name="Allison H.C."/>
            <person name="Burton P."/>
            <person name="Anderson J."/>
            <person name="Aslett M."/>
            <person name="Brown R."/>
            <person name="Corton N."/>
            <person name="Harris D."/>
            <person name="Hauser H."/>
            <person name="Gamble J."/>
            <person name="Gilderthorp R."/>
            <person name="McQuillan J."/>
            <person name="Quail M.A."/>
            <person name="Sanders M."/>
            <person name="Van Tonder A."/>
            <person name="Ginger M.L."/>
            <person name="Donelson J.E."/>
            <person name="Field M.C."/>
            <person name="Barry J.D."/>
            <person name="Berriman M."/>
            <person name="Hertz-Fowler C."/>
        </authorList>
    </citation>
    <scope>NUCLEOTIDE SEQUENCE [LARGE SCALE GENOMIC DNA]</scope>
    <source>
        <strain evidence="2">IL3000</strain>
    </source>
</reference>
<dbReference type="AlphaFoldDB" id="F9WD38"/>
<evidence type="ECO:0000313" key="2">
    <source>
        <dbReference type="Proteomes" id="UP000000702"/>
    </source>
</evidence>
<protein>
    <submittedName>
        <fullName evidence="1">WGS project CAEQ00000000 data, annotated contig 2317</fullName>
    </submittedName>
</protein>
<sequence>MGASYFLCSSLEEMDNLKFFCYAYFLLALFPYLSKPPPRSGVPTRGREESFHFFHGQLFIVNLESFILTSYFFPIEEQSFVERNGLLRCEVGMEDGGQSSLYTLHPYHYTKEKEEKSKQITFDLGNFPFYDVHCGWISRKNFFLAKQRGCRE</sequence>
<dbReference type="VEuPathDB" id="TriTrypDB:TcIL3000_0_57380"/>
<name>F9WD38_TRYCI</name>
<dbReference type="EMBL" id="CAEQ01001816">
    <property type="protein sequence ID" value="CCD15189.1"/>
    <property type="molecule type" value="Genomic_DNA"/>
</dbReference>
<comment type="caution">
    <text evidence="1">The sequence shown here is derived from an EMBL/GenBank/DDBJ whole genome shotgun (WGS) entry which is preliminary data.</text>
</comment>
<feature type="non-terminal residue" evidence="1">
    <location>
        <position position="152"/>
    </location>
</feature>
<keyword evidence="2" id="KW-1185">Reference proteome</keyword>
<gene>
    <name evidence="1" type="ORF">TCIL3000_0_57380</name>
</gene>
<evidence type="ECO:0000313" key="1">
    <source>
        <dbReference type="EMBL" id="CCD15189.1"/>
    </source>
</evidence>
<proteinExistence type="predicted"/>
<reference evidence="1 2" key="2">
    <citation type="journal article" date="2012" name="Proc. Natl. Acad. Sci. U.S.A.">
        <title>Antigenic diversity is generated by distinct evolutionary mechanisms in African trypanosome species.</title>
        <authorList>
            <person name="Jackson A.P."/>
            <person name="Berry A."/>
            <person name="Aslett M."/>
            <person name="Allison H.C."/>
            <person name="Burton P."/>
            <person name="Vavrova-Anderson J."/>
            <person name="Brown R."/>
            <person name="Browne H."/>
            <person name="Corton N."/>
            <person name="Hauser H."/>
            <person name="Gamble J."/>
            <person name="Gilderthorp R."/>
            <person name="Marcello L."/>
            <person name="McQuillan J."/>
            <person name="Otto T.D."/>
            <person name="Quail M.A."/>
            <person name="Sanders M.J."/>
            <person name="van Tonder A."/>
            <person name="Ginger M.L."/>
            <person name="Field M.C."/>
            <person name="Barry J.D."/>
            <person name="Hertz-Fowler C."/>
            <person name="Berriman M."/>
        </authorList>
    </citation>
    <scope>NUCLEOTIDE SEQUENCE [LARGE SCALE GENOMIC DNA]</scope>
    <source>
        <strain evidence="1 2">IL3000</strain>
    </source>
</reference>
<dbReference type="Proteomes" id="UP000000702">
    <property type="component" value="Unassembled WGS sequence"/>
</dbReference>